<dbReference type="Pfam" id="PF00117">
    <property type="entry name" value="GATase"/>
    <property type="match status" value="1"/>
</dbReference>
<feature type="active site" description="Nucleophile" evidence="9">
    <location>
        <position position="97"/>
    </location>
</feature>
<dbReference type="MEROPS" id="C26.A21"/>
<evidence type="ECO:0000256" key="2">
    <source>
        <dbReference type="ARBA" id="ARBA00005153"/>
    </source>
</evidence>
<organism evidence="12 13">
    <name type="scientific">Roseburia intestinalis XB6B4</name>
    <dbReference type="NCBI Taxonomy" id="718255"/>
    <lineage>
        <taxon>Bacteria</taxon>
        <taxon>Bacillati</taxon>
        <taxon>Bacillota</taxon>
        <taxon>Clostridia</taxon>
        <taxon>Lachnospirales</taxon>
        <taxon>Lachnospiraceae</taxon>
        <taxon>Roseburia</taxon>
    </lineage>
</organism>
<keyword evidence="4 9" id="KW-0547">Nucleotide-binding</keyword>
<dbReference type="InterPro" id="IPR022955">
    <property type="entry name" value="GMP_synthase"/>
</dbReference>
<feature type="binding site" evidence="10">
    <location>
        <begin position="238"/>
        <end position="244"/>
    </location>
    <ligand>
        <name>ATP</name>
        <dbReference type="ChEBI" id="CHEBI:30616"/>
    </ligand>
</feature>
<dbReference type="CDD" id="cd01742">
    <property type="entry name" value="GATase1_GMP_Synthase"/>
    <property type="match status" value="1"/>
</dbReference>
<keyword evidence="3 9" id="KW-0436">Ligase</keyword>
<accession>D4KY27</accession>
<dbReference type="InterPro" id="IPR004739">
    <property type="entry name" value="GMP_synth_GATase"/>
</dbReference>
<dbReference type="EMBL" id="FP929050">
    <property type="protein sequence ID" value="CBL12267.1"/>
    <property type="molecule type" value="Genomic_DNA"/>
</dbReference>
<keyword evidence="8 9" id="KW-0315">Glutamine amidotransferase</keyword>
<evidence type="ECO:0000256" key="3">
    <source>
        <dbReference type="ARBA" id="ARBA00022598"/>
    </source>
</evidence>
<comment type="function">
    <text evidence="1 9">Catalyzes the synthesis of GMP from XMP.</text>
</comment>
<evidence type="ECO:0000256" key="5">
    <source>
        <dbReference type="ARBA" id="ARBA00022749"/>
    </source>
</evidence>
<dbReference type="InterPro" id="IPR025777">
    <property type="entry name" value="GMPS_ATP_PPase_dom"/>
</dbReference>
<evidence type="ECO:0000256" key="6">
    <source>
        <dbReference type="ARBA" id="ARBA00022755"/>
    </source>
</evidence>
<comment type="pathway">
    <text evidence="2 9">Purine metabolism; GMP biosynthesis; GMP from XMP (L-Gln route): step 1/1.</text>
</comment>
<dbReference type="Gene3D" id="3.40.50.620">
    <property type="entry name" value="HUPs"/>
    <property type="match status" value="1"/>
</dbReference>
<reference evidence="12 13" key="1">
    <citation type="submission" date="2010-03" db="EMBL/GenBank/DDBJ databases">
        <title>The genome sequence of Roseburia intestinalis XB6B4.</title>
        <authorList>
            <consortium name="metaHIT consortium -- http://www.metahit.eu/"/>
            <person name="Pajon A."/>
            <person name="Turner K."/>
            <person name="Parkhill J."/>
            <person name="Bernalier A."/>
        </authorList>
    </citation>
    <scope>NUCLEOTIDE SEQUENCE [LARGE SCALE GENOMIC DNA]</scope>
    <source>
        <strain evidence="12 13">XB6B4</strain>
    </source>
</reference>
<feature type="active site" evidence="9">
    <location>
        <position position="184"/>
    </location>
</feature>
<dbReference type="GO" id="GO:0005829">
    <property type="term" value="C:cytosol"/>
    <property type="evidence" value="ECO:0007669"/>
    <property type="project" value="TreeGrafter"/>
</dbReference>
<dbReference type="Gene3D" id="3.40.50.880">
    <property type="match status" value="1"/>
</dbReference>
<dbReference type="PROSITE" id="PS51273">
    <property type="entry name" value="GATASE_TYPE_1"/>
    <property type="match status" value="1"/>
</dbReference>
<dbReference type="SUPFAM" id="SSF52317">
    <property type="entry name" value="Class I glutamine amidotransferase-like"/>
    <property type="match status" value="1"/>
</dbReference>
<dbReference type="PRINTS" id="PR00096">
    <property type="entry name" value="GATASE"/>
</dbReference>
<dbReference type="Proteomes" id="UP000008953">
    <property type="component" value="Chromosome"/>
</dbReference>
<dbReference type="Gene3D" id="3.30.300.10">
    <property type="match status" value="1"/>
</dbReference>
<dbReference type="SUPFAM" id="SSF52402">
    <property type="entry name" value="Adenine nucleotide alpha hydrolases-like"/>
    <property type="match status" value="1"/>
</dbReference>
<dbReference type="NCBIfam" id="NF000848">
    <property type="entry name" value="PRK00074.1"/>
    <property type="match status" value="1"/>
</dbReference>
<evidence type="ECO:0000256" key="4">
    <source>
        <dbReference type="ARBA" id="ARBA00022741"/>
    </source>
</evidence>
<dbReference type="InterPro" id="IPR017926">
    <property type="entry name" value="GATASE"/>
</dbReference>
<evidence type="ECO:0000256" key="8">
    <source>
        <dbReference type="ARBA" id="ARBA00022962"/>
    </source>
</evidence>
<dbReference type="InterPro" id="IPR022310">
    <property type="entry name" value="NAD/GMP_synthase"/>
</dbReference>
<gene>
    <name evidence="9" type="primary">guaA</name>
    <name evidence="12" type="ORF">RO1_16840</name>
</gene>
<dbReference type="HAMAP" id="MF_00344">
    <property type="entry name" value="GMP_synthase"/>
    <property type="match status" value="1"/>
</dbReference>
<comment type="catalytic activity">
    <reaction evidence="9">
        <text>XMP + L-glutamine + ATP + H2O = GMP + L-glutamate + AMP + diphosphate + 2 H(+)</text>
        <dbReference type="Rhea" id="RHEA:11680"/>
        <dbReference type="ChEBI" id="CHEBI:15377"/>
        <dbReference type="ChEBI" id="CHEBI:15378"/>
        <dbReference type="ChEBI" id="CHEBI:29985"/>
        <dbReference type="ChEBI" id="CHEBI:30616"/>
        <dbReference type="ChEBI" id="CHEBI:33019"/>
        <dbReference type="ChEBI" id="CHEBI:57464"/>
        <dbReference type="ChEBI" id="CHEBI:58115"/>
        <dbReference type="ChEBI" id="CHEBI:58359"/>
        <dbReference type="ChEBI" id="CHEBI:456215"/>
        <dbReference type="EC" id="6.3.5.2"/>
    </reaction>
</comment>
<dbReference type="PANTHER" id="PTHR11922:SF2">
    <property type="entry name" value="GMP SYNTHASE [GLUTAMINE-HYDROLYZING]"/>
    <property type="match status" value="1"/>
</dbReference>
<protein>
    <recommendedName>
        <fullName evidence="9">GMP synthase [glutamine-hydrolyzing]</fullName>
        <ecNumber evidence="9">6.3.5.2</ecNumber>
    </recommendedName>
    <alternativeName>
        <fullName evidence="9">GMP synthetase</fullName>
    </alternativeName>
    <alternativeName>
        <fullName evidence="9">Glutamine amidotransferase</fullName>
    </alternativeName>
</protein>
<sequence length="539" mass="59599">MNRLQATKTSGGRRSMDHEKVIVIDFGGQYNQLVARRVRECNVYCEIYSYKTDIAQIKAMNPKGIILTGGPNSCYEADSPTCSKELFELGVPVLGLCYGAQLMMHVLGGKVEKAPVREYGKTEVMVDTSSPLFTGVSENTICWMSHFDYISKAAPGFNIVAHTADCPVAAAENQEKGLFAIQFHPEVLHTQEGTKMLHNFVRGICGCEGTWRMDSFVENTVKEIREKVGNGKVLLALSGGVDSSVAAGLLSRAIGKQLTCVFVDHGLLRKNEGDEVEEVFGPNGQFDLNFIRVNAQDRYYGKLAGVTEPEHKRKIIGEEFIRVFEEEAKKIGAVDFLAQGTIYPDVVESGLGGESAVIKSHHNVGGLPDFVDFKEIIEPLRNLFKDEVRKAGLELGIPEKLVFRQPFPGPGLGIRIIGEVNAEKVKIVQDADAIYREEVDKAVEEYTKANGKAPSWMPNQYFAALTNMRSVGVMGDERTYDYAVALRAVNTVDFMTAESAEIPFEVLQRVMSRIINEVKGVNRVMYDLTSKPPGTIEFE</sequence>
<dbReference type="EC" id="6.3.5.2" evidence="9"/>
<evidence type="ECO:0000256" key="1">
    <source>
        <dbReference type="ARBA" id="ARBA00002332"/>
    </source>
</evidence>
<dbReference type="SUPFAM" id="SSF54810">
    <property type="entry name" value="GMP synthetase C-terminal dimerisation domain"/>
    <property type="match status" value="1"/>
</dbReference>
<dbReference type="AlphaFoldDB" id="D4KY27"/>
<dbReference type="GO" id="GO:0005524">
    <property type="term" value="F:ATP binding"/>
    <property type="evidence" value="ECO:0007669"/>
    <property type="project" value="UniProtKB-UniRule"/>
</dbReference>
<dbReference type="GO" id="GO:0003921">
    <property type="term" value="F:GMP synthase activity"/>
    <property type="evidence" value="ECO:0007669"/>
    <property type="project" value="InterPro"/>
</dbReference>
<evidence type="ECO:0000256" key="10">
    <source>
        <dbReference type="PROSITE-ProRule" id="PRU00886"/>
    </source>
</evidence>
<evidence type="ECO:0000256" key="9">
    <source>
        <dbReference type="HAMAP-Rule" id="MF_00344"/>
    </source>
</evidence>
<dbReference type="InterPro" id="IPR001674">
    <property type="entry name" value="GMP_synth_C"/>
</dbReference>
<dbReference type="InterPro" id="IPR014729">
    <property type="entry name" value="Rossmann-like_a/b/a_fold"/>
</dbReference>
<dbReference type="InterPro" id="IPR029062">
    <property type="entry name" value="Class_I_gatase-like"/>
</dbReference>
<dbReference type="PANTHER" id="PTHR11922">
    <property type="entry name" value="GMP SYNTHASE-RELATED"/>
    <property type="match status" value="1"/>
</dbReference>
<evidence type="ECO:0000256" key="7">
    <source>
        <dbReference type="ARBA" id="ARBA00022840"/>
    </source>
</evidence>
<evidence type="ECO:0000313" key="12">
    <source>
        <dbReference type="EMBL" id="CBL12267.1"/>
    </source>
</evidence>
<dbReference type="PROSITE" id="PS51553">
    <property type="entry name" value="GMPS_ATP_PPASE"/>
    <property type="match status" value="1"/>
</dbReference>
<proteinExistence type="inferred from homology"/>
<dbReference type="FunFam" id="3.40.50.880:FF:000001">
    <property type="entry name" value="GMP synthase [glutamine-hydrolyzing]"/>
    <property type="match status" value="1"/>
</dbReference>
<comment type="subunit">
    <text evidence="9">Homodimer.</text>
</comment>
<keyword evidence="5 9" id="KW-0332">GMP biosynthesis</keyword>
<keyword evidence="6 9" id="KW-0658">Purine biosynthesis</keyword>
<dbReference type="NCBIfam" id="TIGR00888">
    <property type="entry name" value="guaA_Nterm"/>
    <property type="match status" value="1"/>
</dbReference>
<reference evidence="12 13" key="2">
    <citation type="submission" date="2010-03" db="EMBL/GenBank/DDBJ databases">
        <authorList>
            <person name="Pajon A."/>
        </authorList>
    </citation>
    <scope>NUCLEOTIDE SEQUENCE [LARGE SCALE GENOMIC DNA]</scope>
    <source>
        <strain evidence="12 13">XB6B4</strain>
    </source>
</reference>
<feature type="active site" evidence="9">
    <location>
        <position position="186"/>
    </location>
</feature>
<dbReference type="Pfam" id="PF02540">
    <property type="entry name" value="NAD_synthase"/>
    <property type="match status" value="1"/>
</dbReference>
<dbReference type="CDD" id="cd01997">
    <property type="entry name" value="GMP_synthase_C"/>
    <property type="match status" value="1"/>
</dbReference>
<dbReference type="UniPathway" id="UPA00189">
    <property type="reaction ID" value="UER00296"/>
</dbReference>
<evidence type="ECO:0000259" key="11">
    <source>
        <dbReference type="PROSITE" id="PS51553"/>
    </source>
</evidence>
<dbReference type="Pfam" id="PF00958">
    <property type="entry name" value="GMP_synt_C"/>
    <property type="match status" value="1"/>
</dbReference>
<evidence type="ECO:0000313" key="13">
    <source>
        <dbReference type="Proteomes" id="UP000008953"/>
    </source>
</evidence>
<dbReference type="KEGG" id="rix:RO1_16840"/>
<dbReference type="NCBIfam" id="TIGR00884">
    <property type="entry name" value="guaA_Cterm"/>
    <property type="match status" value="1"/>
</dbReference>
<name>D4KY27_9FIRM</name>
<dbReference type="FunFam" id="3.30.300.10:FF:000002">
    <property type="entry name" value="GMP synthase [glutamine-hydrolyzing]"/>
    <property type="match status" value="1"/>
</dbReference>
<dbReference type="FunFam" id="3.40.50.620:FF:000001">
    <property type="entry name" value="GMP synthase [glutamine-hydrolyzing]"/>
    <property type="match status" value="1"/>
</dbReference>
<feature type="domain" description="GMPS ATP-PPase" evidence="11">
    <location>
        <begin position="211"/>
        <end position="404"/>
    </location>
</feature>
<keyword evidence="7 9" id="KW-0067">ATP-binding</keyword>
<dbReference type="PRINTS" id="PR00099">
    <property type="entry name" value="CPSGATASE"/>
</dbReference>
<dbReference type="PRINTS" id="PR00097">
    <property type="entry name" value="ANTSNTHASEII"/>
</dbReference>
<dbReference type="PATRIC" id="fig|718255.3.peg.2869"/>
<dbReference type="HOGENOM" id="CLU_014340_0_5_9"/>